<dbReference type="PANTHER" id="PTHR21499:SF59">
    <property type="entry name" value="ASPARTOKINASE"/>
    <property type="match status" value="1"/>
</dbReference>
<dbReference type="OrthoDB" id="9799110at2"/>
<dbReference type="GO" id="GO:0009090">
    <property type="term" value="P:homoserine biosynthetic process"/>
    <property type="evidence" value="ECO:0007669"/>
    <property type="project" value="TreeGrafter"/>
</dbReference>
<evidence type="ECO:0000256" key="8">
    <source>
        <dbReference type="RuleBase" id="RU003448"/>
    </source>
</evidence>
<dbReference type="AlphaFoldDB" id="A0A2K9APL1"/>
<dbReference type="NCBIfam" id="TIGR00657">
    <property type="entry name" value="asp_kinases"/>
    <property type="match status" value="1"/>
</dbReference>
<dbReference type="Pfam" id="PF00696">
    <property type="entry name" value="AA_kinase"/>
    <property type="match status" value="1"/>
</dbReference>
<dbReference type="GO" id="GO:0005524">
    <property type="term" value="F:ATP binding"/>
    <property type="evidence" value="ECO:0007669"/>
    <property type="project" value="UniProtKB-KW"/>
</dbReference>
<organism evidence="10 11">
    <name type="scientific">Kangiella profundi</name>
    <dbReference type="NCBI Taxonomy" id="1561924"/>
    <lineage>
        <taxon>Bacteria</taxon>
        <taxon>Pseudomonadati</taxon>
        <taxon>Pseudomonadota</taxon>
        <taxon>Gammaproteobacteria</taxon>
        <taxon>Kangiellales</taxon>
        <taxon>Kangiellaceae</taxon>
        <taxon>Kangiella</taxon>
    </lineage>
</organism>
<dbReference type="UniPathway" id="UPA00050">
    <property type="reaction ID" value="UER00461"/>
</dbReference>
<dbReference type="PROSITE" id="PS00324">
    <property type="entry name" value="ASPARTOKINASE"/>
    <property type="match status" value="1"/>
</dbReference>
<keyword evidence="6" id="KW-0067">ATP-binding</keyword>
<dbReference type="KEGG" id="kpd:CW740_10045"/>
<keyword evidence="9" id="KW-0028">Amino-acid biosynthesis</keyword>
<evidence type="ECO:0000256" key="9">
    <source>
        <dbReference type="RuleBase" id="RU004249"/>
    </source>
</evidence>
<evidence type="ECO:0000256" key="2">
    <source>
        <dbReference type="ARBA" id="ARBA00010122"/>
    </source>
</evidence>
<evidence type="ECO:0000256" key="1">
    <source>
        <dbReference type="ARBA" id="ARBA00004766"/>
    </source>
</evidence>
<comment type="catalytic activity">
    <reaction evidence="7 8">
        <text>L-aspartate + ATP = 4-phospho-L-aspartate + ADP</text>
        <dbReference type="Rhea" id="RHEA:23776"/>
        <dbReference type="ChEBI" id="CHEBI:29991"/>
        <dbReference type="ChEBI" id="CHEBI:30616"/>
        <dbReference type="ChEBI" id="CHEBI:57535"/>
        <dbReference type="ChEBI" id="CHEBI:456216"/>
        <dbReference type="EC" id="2.7.2.4"/>
    </reaction>
</comment>
<dbReference type="Gene3D" id="3.40.1160.10">
    <property type="entry name" value="Acetylglutamate kinase-like"/>
    <property type="match status" value="1"/>
</dbReference>
<dbReference type="InterPro" id="IPR036393">
    <property type="entry name" value="AceGlu_kinase-like_sf"/>
</dbReference>
<name>A0A2K9APL1_9GAMM</name>
<accession>A0A2K9APL1</accession>
<comment type="similarity">
    <text evidence="2 8">Belongs to the aspartokinase family.</text>
</comment>
<evidence type="ECO:0000256" key="4">
    <source>
        <dbReference type="ARBA" id="ARBA00022741"/>
    </source>
</evidence>
<dbReference type="UniPathway" id="UPA00034">
    <property type="reaction ID" value="UER00015"/>
</dbReference>
<dbReference type="GO" id="GO:0009089">
    <property type="term" value="P:lysine biosynthetic process via diaminopimelate"/>
    <property type="evidence" value="ECO:0007669"/>
    <property type="project" value="UniProtKB-UniPathway"/>
</dbReference>
<comment type="pathway">
    <text evidence="9">Amino-acid biosynthesis; L-methionine biosynthesis via de novo pathway; L-homoserine from L-aspartate: step 1/3.</text>
</comment>
<keyword evidence="4" id="KW-0547">Nucleotide-binding</keyword>
<dbReference type="InterPro" id="IPR018042">
    <property type="entry name" value="Aspartate_kinase_CS"/>
</dbReference>
<dbReference type="PIRSF" id="PIRSF000726">
    <property type="entry name" value="Asp_kin"/>
    <property type="match status" value="1"/>
</dbReference>
<dbReference type="GO" id="GO:0009088">
    <property type="term" value="P:threonine biosynthetic process"/>
    <property type="evidence" value="ECO:0007669"/>
    <property type="project" value="UniProtKB-UniPathway"/>
</dbReference>
<evidence type="ECO:0000313" key="10">
    <source>
        <dbReference type="EMBL" id="AUD79562.1"/>
    </source>
</evidence>
<dbReference type="InterPro" id="IPR001048">
    <property type="entry name" value="Asp/Glu/Uridylate_kinase"/>
</dbReference>
<dbReference type="PANTHER" id="PTHR21499">
    <property type="entry name" value="ASPARTATE KINASE"/>
    <property type="match status" value="1"/>
</dbReference>
<protein>
    <recommendedName>
        <fullName evidence="8">Aspartokinase</fullName>
        <ecNumber evidence="8">2.7.2.4</ecNumber>
    </recommendedName>
</protein>
<dbReference type="InterPro" id="IPR001341">
    <property type="entry name" value="Asp_kinase"/>
</dbReference>
<proteinExistence type="inferred from homology"/>
<gene>
    <name evidence="10" type="ORF">CW740_10045</name>
</gene>
<evidence type="ECO:0000256" key="7">
    <source>
        <dbReference type="ARBA" id="ARBA00047872"/>
    </source>
</evidence>
<dbReference type="UniPathway" id="UPA00051">
    <property type="reaction ID" value="UER00462"/>
</dbReference>
<evidence type="ECO:0000313" key="11">
    <source>
        <dbReference type="Proteomes" id="UP000232693"/>
    </source>
</evidence>
<keyword evidence="3 8" id="KW-0808">Transferase</keyword>
<sequence length="460" mass="50804">MTNQTNSWVVLKFGGSSVSSQNDWDNIASIVKSNIESGKKVAVIHSAFKNVTNELEAIAQLAVSDESDDALNQLLNKHKAMAHELEVDATLLDPWFDSLQMAIADIRHKEQLTAMDRAQVVSHGELLSSVLGAEFLRKVLGEDHRVEWLDARQILTSESGQHQNVNDRFLNAVCHPRPNQELTSQWASEADVILSQGFIAANEDGQTVLLGREGSDTSAAYFAALLQADKLEIWTDVAGMFSTDPNKISSAKKLETISYNEAFDMAEAGAKVLHPRCLSAVMAYNIPIEIRNTHKPDETGTLITSDYEASKWVKAIALKQQIPIITLLLGRRGQQPDTLQKVFAIINEFGLSSELMASTKNSLVMAIETNNSIYSDSILQKLSEKLAEVCRSVFTSHSAMLTLIGCDASQALWHLLQIDADLPEQWLLLSHATGDHHLSFLVNDDDALKILQLLHDNLIK</sequence>
<evidence type="ECO:0000256" key="6">
    <source>
        <dbReference type="ARBA" id="ARBA00022840"/>
    </source>
</evidence>
<dbReference type="GO" id="GO:0005829">
    <property type="term" value="C:cytosol"/>
    <property type="evidence" value="ECO:0007669"/>
    <property type="project" value="TreeGrafter"/>
</dbReference>
<dbReference type="EMBL" id="CP025120">
    <property type="protein sequence ID" value="AUD79562.1"/>
    <property type="molecule type" value="Genomic_DNA"/>
</dbReference>
<comment type="pathway">
    <text evidence="9">Amino-acid biosynthesis; L-threonine biosynthesis; L-threonine from L-aspartate: step 1/5.</text>
</comment>
<dbReference type="SUPFAM" id="SSF53633">
    <property type="entry name" value="Carbamate kinase-like"/>
    <property type="match status" value="1"/>
</dbReference>
<dbReference type="InterPro" id="IPR005260">
    <property type="entry name" value="Asp_kin_monofn"/>
</dbReference>
<dbReference type="Proteomes" id="UP000232693">
    <property type="component" value="Chromosome"/>
</dbReference>
<keyword evidence="11" id="KW-1185">Reference proteome</keyword>
<evidence type="ECO:0000256" key="5">
    <source>
        <dbReference type="ARBA" id="ARBA00022777"/>
    </source>
</evidence>
<comment type="pathway">
    <text evidence="1 9">Amino-acid biosynthesis; L-lysine biosynthesis via DAP pathway; (S)-tetrahydrodipicolinate from L-aspartate: step 1/4.</text>
</comment>
<evidence type="ECO:0000256" key="3">
    <source>
        <dbReference type="ARBA" id="ARBA00022679"/>
    </source>
</evidence>
<dbReference type="RefSeq" id="WP_106647369.1">
    <property type="nucleotide sequence ID" value="NZ_BMGO01000001.1"/>
</dbReference>
<keyword evidence="5 8" id="KW-0418">Kinase</keyword>
<reference evidence="10 11" key="1">
    <citation type="submission" date="2017-12" db="EMBL/GenBank/DDBJ databases">
        <title>Kangiella profundi FT102 completed genome.</title>
        <authorList>
            <person name="Xu J."/>
            <person name="Wang J."/>
            <person name="Lu Y."/>
        </authorList>
    </citation>
    <scope>NUCLEOTIDE SEQUENCE [LARGE SCALE GENOMIC DNA]</scope>
    <source>
        <strain evidence="10 11">FT102</strain>
    </source>
</reference>
<dbReference type="EC" id="2.7.2.4" evidence="8"/>
<dbReference type="Gene3D" id="3.30.70.260">
    <property type="match status" value="2"/>
</dbReference>
<dbReference type="GO" id="GO:0004072">
    <property type="term" value="F:aspartate kinase activity"/>
    <property type="evidence" value="ECO:0007669"/>
    <property type="project" value="UniProtKB-EC"/>
</dbReference>